<keyword evidence="8" id="KW-0675">Receptor</keyword>
<dbReference type="OrthoDB" id="615426at2759"/>
<dbReference type="Pfam" id="PF07714">
    <property type="entry name" value="PK_Tyr_Ser-Thr"/>
    <property type="match status" value="1"/>
</dbReference>
<dbReference type="InterPro" id="IPR001611">
    <property type="entry name" value="Leu-rich_rpt"/>
</dbReference>
<evidence type="ECO:0000256" key="3">
    <source>
        <dbReference type="ARBA" id="ARBA00022692"/>
    </source>
</evidence>
<keyword evidence="2" id="KW-0433">Leucine-rich repeat</keyword>
<keyword evidence="6 10" id="KW-1133">Transmembrane helix</keyword>
<sequence>MLGCSSSSAFRFGCRALSMAPQIKQTSFAVSGRWTSDFYLLHIHCTASALEVMYSSLNSPPQLTSWSSTGNDPCGQSWKGITCSGSAVTEIKLSGLGLTGSLGYQLSSLTSVTNLDISNNNFGNQIPYQLPPNVQRLNLAGNSFNGAIPYSISQMPSLKYLDLSSNALTGNLPQSFSSLSSVTTMYFQNNQFTGPIDVLSNLPLENLNVANNHFSGWIPGQLKNIRNLQTDGNSWTSGPAPPPPPGTPPPSGRNNRNHNPGSNNNPSDGNGGGKKSGIGGGGIAGILISILVVGAIVAFFFVRRRSRKSSSDVEKLDIDRPFTPLASNEVQEMKSIQTSSAINTKTFETSASMNLRPPPMDRHKSFDEEDFSNKPIVVKKVNTAPVSATTYSIADLQMATSSFSVDNLIGEGSLGRVYRAQFDDGKVFAVKKIDSSALPNQSSEDFMEVVSTVSRLHHPNVTELVGYCSEHGQHLLVYEFHKNGSLHDILHLSDEYSKPLTWNTRVKIALGTARALEYLHEVCSPSIVHKNFKSANILLDMELNPHLSDCGLASFIPNADQALDHNTGSGYSAPEVSMSGQYSIKSDIYSFGVVMLELLTGRKAFDSSRPRSEQSLVRWATPQLHDIDSLAKMVDPALKGLYPAKSLSRFADAVALCVQPEPEFRPPMSEVVQALVRLVQRANMSKRTVGDGQGATRRVDDSDTQDYAF</sequence>
<feature type="compositionally biased region" description="Low complexity" evidence="9">
    <location>
        <begin position="252"/>
        <end position="268"/>
    </location>
</feature>
<dbReference type="Pfam" id="PF08263">
    <property type="entry name" value="LRRNT_2"/>
    <property type="match status" value="1"/>
</dbReference>
<dbReference type="InterPro" id="IPR032675">
    <property type="entry name" value="LRR_dom_sf"/>
</dbReference>
<comment type="subcellular location">
    <subcellularLocation>
        <location evidence="1">Membrane</location>
    </subcellularLocation>
</comment>
<dbReference type="InterPro" id="IPR013210">
    <property type="entry name" value="LRR_N_plant-typ"/>
</dbReference>
<dbReference type="PANTHER" id="PTHR48007">
    <property type="entry name" value="LEUCINE-RICH REPEAT RECEPTOR-LIKE PROTEIN KINASE PXC1"/>
    <property type="match status" value="1"/>
</dbReference>
<keyword evidence="4" id="KW-0732">Signal</keyword>
<evidence type="ECO:0000313" key="13">
    <source>
        <dbReference type="Proteomes" id="UP000655225"/>
    </source>
</evidence>
<dbReference type="SUPFAM" id="SSF52058">
    <property type="entry name" value="L domain-like"/>
    <property type="match status" value="1"/>
</dbReference>
<dbReference type="FunFam" id="3.80.10.10:FF:000062">
    <property type="entry name" value="protein STRUBBELIG-RECEPTOR FAMILY 3"/>
    <property type="match status" value="2"/>
</dbReference>
<dbReference type="SUPFAM" id="SSF56112">
    <property type="entry name" value="Protein kinase-like (PK-like)"/>
    <property type="match status" value="1"/>
</dbReference>
<dbReference type="PANTHER" id="PTHR48007:SF13">
    <property type="entry name" value="PROTEIN STRUBBELIG-RECEPTOR FAMILY 4"/>
    <property type="match status" value="1"/>
</dbReference>
<evidence type="ECO:0000256" key="6">
    <source>
        <dbReference type="ARBA" id="ARBA00022989"/>
    </source>
</evidence>
<keyword evidence="3 10" id="KW-0812">Transmembrane</keyword>
<dbReference type="GO" id="GO:0004672">
    <property type="term" value="F:protein kinase activity"/>
    <property type="evidence" value="ECO:0007669"/>
    <property type="project" value="InterPro"/>
</dbReference>
<evidence type="ECO:0000256" key="8">
    <source>
        <dbReference type="ARBA" id="ARBA00023170"/>
    </source>
</evidence>
<evidence type="ECO:0000259" key="11">
    <source>
        <dbReference type="PROSITE" id="PS50011"/>
    </source>
</evidence>
<feature type="compositionally biased region" description="Pro residues" evidence="9">
    <location>
        <begin position="239"/>
        <end position="251"/>
    </location>
</feature>
<dbReference type="Proteomes" id="UP000655225">
    <property type="component" value="Unassembled WGS sequence"/>
</dbReference>
<organism evidence="12 13">
    <name type="scientific">Tetracentron sinense</name>
    <name type="common">Spur-leaf</name>
    <dbReference type="NCBI Taxonomy" id="13715"/>
    <lineage>
        <taxon>Eukaryota</taxon>
        <taxon>Viridiplantae</taxon>
        <taxon>Streptophyta</taxon>
        <taxon>Embryophyta</taxon>
        <taxon>Tracheophyta</taxon>
        <taxon>Spermatophyta</taxon>
        <taxon>Magnoliopsida</taxon>
        <taxon>Trochodendrales</taxon>
        <taxon>Trochodendraceae</taxon>
        <taxon>Tetracentron</taxon>
    </lineage>
</organism>
<keyword evidence="5" id="KW-0677">Repeat</keyword>
<protein>
    <recommendedName>
        <fullName evidence="11">Protein kinase domain-containing protein</fullName>
    </recommendedName>
</protein>
<dbReference type="Gene3D" id="3.30.200.20">
    <property type="entry name" value="Phosphorylase Kinase, domain 1"/>
    <property type="match status" value="1"/>
</dbReference>
<evidence type="ECO:0000256" key="9">
    <source>
        <dbReference type="SAM" id="MobiDB-lite"/>
    </source>
</evidence>
<dbReference type="Gene3D" id="1.10.510.10">
    <property type="entry name" value="Transferase(Phosphotransferase) domain 1"/>
    <property type="match status" value="1"/>
</dbReference>
<feature type="region of interest" description="Disordered" evidence="9">
    <location>
        <begin position="228"/>
        <end position="276"/>
    </location>
</feature>
<evidence type="ECO:0000256" key="5">
    <source>
        <dbReference type="ARBA" id="ARBA00022737"/>
    </source>
</evidence>
<feature type="transmembrane region" description="Helical" evidence="10">
    <location>
        <begin position="283"/>
        <end position="302"/>
    </location>
</feature>
<comment type="caution">
    <text evidence="12">The sequence shown here is derived from an EMBL/GenBank/DDBJ whole genome shotgun (WGS) entry which is preliminary data.</text>
</comment>
<dbReference type="InterPro" id="IPR046959">
    <property type="entry name" value="PRK1-6/SRF4-like"/>
</dbReference>
<dbReference type="FunFam" id="3.30.200.20:FF:000125">
    <property type="entry name" value="Protein STRUBBELIG-RECEPTOR FAMILY 8"/>
    <property type="match status" value="1"/>
</dbReference>
<keyword evidence="13" id="KW-1185">Reference proteome</keyword>
<dbReference type="EMBL" id="JABCRI010000009">
    <property type="protein sequence ID" value="KAF8401175.1"/>
    <property type="molecule type" value="Genomic_DNA"/>
</dbReference>
<keyword evidence="7 10" id="KW-0472">Membrane</keyword>
<dbReference type="Pfam" id="PF00560">
    <property type="entry name" value="LRR_1"/>
    <property type="match status" value="1"/>
</dbReference>
<gene>
    <name evidence="12" type="ORF">HHK36_014479</name>
</gene>
<evidence type="ECO:0000256" key="1">
    <source>
        <dbReference type="ARBA" id="ARBA00004370"/>
    </source>
</evidence>
<dbReference type="InterPro" id="IPR001245">
    <property type="entry name" value="Ser-Thr/Tyr_kinase_cat_dom"/>
</dbReference>
<evidence type="ECO:0000256" key="7">
    <source>
        <dbReference type="ARBA" id="ARBA00023136"/>
    </source>
</evidence>
<dbReference type="AlphaFoldDB" id="A0A834Z854"/>
<evidence type="ECO:0000256" key="4">
    <source>
        <dbReference type="ARBA" id="ARBA00022729"/>
    </source>
</evidence>
<dbReference type="InterPro" id="IPR011009">
    <property type="entry name" value="Kinase-like_dom_sf"/>
</dbReference>
<proteinExistence type="predicted"/>
<dbReference type="Pfam" id="PF13855">
    <property type="entry name" value="LRR_8"/>
    <property type="match status" value="1"/>
</dbReference>
<dbReference type="PROSITE" id="PS50011">
    <property type="entry name" value="PROTEIN_KINASE_DOM"/>
    <property type="match status" value="1"/>
</dbReference>
<feature type="region of interest" description="Disordered" evidence="9">
    <location>
        <begin position="687"/>
        <end position="709"/>
    </location>
</feature>
<name>A0A834Z854_TETSI</name>
<dbReference type="CDD" id="cd14066">
    <property type="entry name" value="STKc_IRAK"/>
    <property type="match status" value="1"/>
</dbReference>
<dbReference type="FunFam" id="1.10.510.10:FF:000095">
    <property type="entry name" value="protein STRUBBELIG-RECEPTOR FAMILY 8"/>
    <property type="match status" value="1"/>
</dbReference>
<accession>A0A834Z854</accession>
<evidence type="ECO:0000256" key="10">
    <source>
        <dbReference type="SAM" id="Phobius"/>
    </source>
</evidence>
<dbReference type="OMA" id="TSMYLQN"/>
<dbReference type="GO" id="GO:0016020">
    <property type="term" value="C:membrane"/>
    <property type="evidence" value="ECO:0007669"/>
    <property type="project" value="UniProtKB-SubCell"/>
</dbReference>
<dbReference type="Gene3D" id="3.80.10.10">
    <property type="entry name" value="Ribonuclease Inhibitor"/>
    <property type="match status" value="1"/>
</dbReference>
<feature type="domain" description="Protein kinase" evidence="11">
    <location>
        <begin position="403"/>
        <end position="678"/>
    </location>
</feature>
<evidence type="ECO:0000313" key="12">
    <source>
        <dbReference type="EMBL" id="KAF8401175.1"/>
    </source>
</evidence>
<reference evidence="12 13" key="1">
    <citation type="submission" date="2020-04" db="EMBL/GenBank/DDBJ databases">
        <title>Plant Genome Project.</title>
        <authorList>
            <person name="Zhang R.-G."/>
        </authorList>
    </citation>
    <scope>NUCLEOTIDE SEQUENCE [LARGE SCALE GENOMIC DNA]</scope>
    <source>
        <strain evidence="12">YNK0</strain>
        <tissue evidence="12">Leaf</tissue>
    </source>
</reference>
<evidence type="ECO:0000256" key="2">
    <source>
        <dbReference type="ARBA" id="ARBA00022614"/>
    </source>
</evidence>
<dbReference type="InterPro" id="IPR000719">
    <property type="entry name" value="Prot_kinase_dom"/>
</dbReference>
<dbReference type="GO" id="GO:0005524">
    <property type="term" value="F:ATP binding"/>
    <property type="evidence" value="ECO:0007669"/>
    <property type="project" value="InterPro"/>
</dbReference>